<gene>
    <name evidence="1" type="ORF">L210DRAFT_866481</name>
</gene>
<dbReference type="EMBL" id="WHUW01000047">
    <property type="protein sequence ID" value="KAF8431674.1"/>
    <property type="molecule type" value="Genomic_DNA"/>
</dbReference>
<comment type="caution">
    <text evidence="1">The sequence shown here is derived from an EMBL/GenBank/DDBJ whole genome shotgun (WGS) entry which is preliminary data.</text>
</comment>
<evidence type="ECO:0000313" key="2">
    <source>
        <dbReference type="Proteomes" id="UP001194468"/>
    </source>
</evidence>
<dbReference type="AlphaFoldDB" id="A0AAD4G916"/>
<evidence type="ECO:0000313" key="1">
    <source>
        <dbReference type="EMBL" id="KAF8431674.1"/>
    </source>
</evidence>
<name>A0AAD4G916_BOLED</name>
<sequence length="74" mass="8474">TGMYLLRRARNSSGIRIGSVVPISHICSPTHIISKFGKEAHPHLTRESSLELSDNLWLNRYWSKDFYYALSPVV</sequence>
<organism evidence="1 2">
    <name type="scientific">Boletus edulis BED1</name>
    <dbReference type="NCBI Taxonomy" id="1328754"/>
    <lineage>
        <taxon>Eukaryota</taxon>
        <taxon>Fungi</taxon>
        <taxon>Dikarya</taxon>
        <taxon>Basidiomycota</taxon>
        <taxon>Agaricomycotina</taxon>
        <taxon>Agaricomycetes</taxon>
        <taxon>Agaricomycetidae</taxon>
        <taxon>Boletales</taxon>
        <taxon>Boletineae</taxon>
        <taxon>Boletaceae</taxon>
        <taxon>Boletoideae</taxon>
        <taxon>Boletus</taxon>
    </lineage>
</organism>
<protein>
    <submittedName>
        <fullName evidence="1">Uncharacterized protein</fullName>
    </submittedName>
</protein>
<reference evidence="1" key="1">
    <citation type="submission" date="2019-10" db="EMBL/GenBank/DDBJ databases">
        <authorList>
            <consortium name="DOE Joint Genome Institute"/>
            <person name="Kuo A."/>
            <person name="Miyauchi S."/>
            <person name="Kiss E."/>
            <person name="Drula E."/>
            <person name="Kohler A."/>
            <person name="Sanchez-Garcia M."/>
            <person name="Andreopoulos B."/>
            <person name="Barry K.W."/>
            <person name="Bonito G."/>
            <person name="Buee M."/>
            <person name="Carver A."/>
            <person name="Chen C."/>
            <person name="Cichocki N."/>
            <person name="Clum A."/>
            <person name="Culley D."/>
            <person name="Crous P.W."/>
            <person name="Fauchery L."/>
            <person name="Girlanda M."/>
            <person name="Hayes R."/>
            <person name="Keri Z."/>
            <person name="LaButti K."/>
            <person name="Lipzen A."/>
            <person name="Lombard V."/>
            <person name="Magnuson J."/>
            <person name="Maillard F."/>
            <person name="Morin E."/>
            <person name="Murat C."/>
            <person name="Nolan M."/>
            <person name="Ohm R."/>
            <person name="Pangilinan J."/>
            <person name="Pereira M."/>
            <person name="Perotto S."/>
            <person name="Peter M."/>
            <person name="Riley R."/>
            <person name="Sitrit Y."/>
            <person name="Stielow B."/>
            <person name="Szollosi G."/>
            <person name="Zifcakova L."/>
            <person name="Stursova M."/>
            <person name="Spatafora J.W."/>
            <person name="Tedersoo L."/>
            <person name="Vaario L.-M."/>
            <person name="Yamada A."/>
            <person name="Yan M."/>
            <person name="Wang P."/>
            <person name="Xu J."/>
            <person name="Bruns T."/>
            <person name="Baldrian P."/>
            <person name="Vilgalys R."/>
            <person name="Henrissat B."/>
            <person name="Grigoriev I.V."/>
            <person name="Hibbett D."/>
            <person name="Nagy L.G."/>
            <person name="Martin F.M."/>
        </authorList>
    </citation>
    <scope>NUCLEOTIDE SEQUENCE</scope>
    <source>
        <strain evidence="1">BED1</strain>
    </source>
</reference>
<dbReference type="Proteomes" id="UP001194468">
    <property type="component" value="Unassembled WGS sequence"/>
</dbReference>
<accession>A0AAD4G916</accession>
<proteinExistence type="predicted"/>
<reference evidence="1" key="2">
    <citation type="journal article" date="2020" name="Nat. Commun.">
        <title>Large-scale genome sequencing of mycorrhizal fungi provides insights into the early evolution of symbiotic traits.</title>
        <authorList>
            <person name="Miyauchi S."/>
            <person name="Kiss E."/>
            <person name="Kuo A."/>
            <person name="Drula E."/>
            <person name="Kohler A."/>
            <person name="Sanchez-Garcia M."/>
            <person name="Morin E."/>
            <person name="Andreopoulos B."/>
            <person name="Barry K.W."/>
            <person name="Bonito G."/>
            <person name="Buee M."/>
            <person name="Carver A."/>
            <person name="Chen C."/>
            <person name="Cichocki N."/>
            <person name="Clum A."/>
            <person name="Culley D."/>
            <person name="Crous P.W."/>
            <person name="Fauchery L."/>
            <person name="Girlanda M."/>
            <person name="Hayes R.D."/>
            <person name="Keri Z."/>
            <person name="LaButti K."/>
            <person name="Lipzen A."/>
            <person name="Lombard V."/>
            <person name="Magnuson J."/>
            <person name="Maillard F."/>
            <person name="Murat C."/>
            <person name="Nolan M."/>
            <person name="Ohm R.A."/>
            <person name="Pangilinan J."/>
            <person name="Pereira M.F."/>
            <person name="Perotto S."/>
            <person name="Peter M."/>
            <person name="Pfister S."/>
            <person name="Riley R."/>
            <person name="Sitrit Y."/>
            <person name="Stielow J.B."/>
            <person name="Szollosi G."/>
            <person name="Zifcakova L."/>
            <person name="Stursova M."/>
            <person name="Spatafora J.W."/>
            <person name="Tedersoo L."/>
            <person name="Vaario L.M."/>
            <person name="Yamada A."/>
            <person name="Yan M."/>
            <person name="Wang P."/>
            <person name="Xu J."/>
            <person name="Bruns T."/>
            <person name="Baldrian P."/>
            <person name="Vilgalys R."/>
            <person name="Dunand C."/>
            <person name="Henrissat B."/>
            <person name="Grigoriev I.V."/>
            <person name="Hibbett D."/>
            <person name="Nagy L.G."/>
            <person name="Martin F.M."/>
        </authorList>
    </citation>
    <scope>NUCLEOTIDE SEQUENCE</scope>
    <source>
        <strain evidence="1">BED1</strain>
    </source>
</reference>
<keyword evidence="2" id="KW-1185">Reference proteome</keyword>
<feature type="non-terminal residue" evidence="1">
    <location>
        <position position="1"/>
    </location>
</feature>